<evidence type="ECO:0000256" key="11">
    <source>
        <dbReference type="ARBA" id="ARBA00023169"/>
    </source>
</evidence>
<dbReference type="GO" id="GO:0004715">
    <property type="term" value="F:non-membrane spanning protein tyrosine kinase activity"/>
    <property type="evidence" value="ECO:0007669"/>
    <property type="project" value="UniProtKB-EC"/>
</dbReference>
<name>V7HXB5_9LACO</name>
<dbReference type="AlphaFoldDB" id="V7HXB5"/>
<accession>V7HXB5</accession>
<comment type="function">
    <text evidence="12">Involved in the regulation of capsular polysaccharide biosynthesis. Autophosphorylation of CpsD attenuates its activity and reduces the level of encapsulation. May be part of a complex that directs the coordinated polymerization and export to the cell surface of the capsular polysaccharide.</text>
</comment>
<keyword evidence="8" id="KW-0067">ATP-binding</keyword>
<dbReference type="Gene3D" id="3.40.50.300">
    <property type="entry name" value="P-loop containing nucleotide triphosphate hydrolases"/>
    <property type="match status" value="1"/>
</dbReference>
<keyword evidence="6" id="KW-0547">Nucleotide-binding</keyword>
<keyword evidence="7 15" id="KW-0418">Kinase</keyword>
<dbReference type="PANTHER" id="PTHR32309">
    <property type="entry name" value="TYROSINE-PROTEIN KINASE"/>
    <property type="match status" value="1"/>
</dbReference>
<dbReference type="UniPathway" id="UPA00934"/>
<dbReference type="FunFam" id="3.40.50.300:FF:000527">
    <property type="entry name" value="Tyrosine-protein kinase etk"/>
    <property type="match status" value="1"/>
</dbReference>
<evidence type="ECO:0000256" key="7">
    <source>
        <dbReference type="ARBA" id="ARBA00022777"/>
    </source>
</evidence>
<sequence>MMAFFKKNKDKIDNTSMEKGVKLITVAEPNSVITEQFNTIRTNIQFSSVDKSFKTLMITSSLMSEGKSTVSANVAASFAKQGLRVLLVDADLRRPTIASTFGISNPKGLTNYLTEQNFNINNIIYETSVDNLFVMPSGPVPPNPSELIGSNKMQHLVAVLANQLDLVIFDAPPVLSVTDAQILSTCVDGTILVTRAERSEKDAVRKAVESIKHVQGHIIGAILNDVHGSDGAYGYGYGYYAK</sequence>
<evidence type="ECO:0000256" key="4">
    <source>
        <dbReference type="ARBA" id="ARBA00019200"/>
    </source>
</evidence>
<comment type="pathway">
    <text evidence="1">Capsule biogenesis; capsule polysaccharide biosynthesis.</text>
</comment>
<dbReference type="PATRIC" id="fig|1392007.3.peg.306"/>
<keyword evidence="16" id="KW-1185">Reference proteome</keyword>
<dbReference type="EMBL" id="AWWH01000040">
    <property type="protein sequence ID" value="ETA74864.1"/>
    <property type="molecule type" value="Genomic_DNA"/>
</dbReference>
<keyword evidence="9" id="KW-0972">Capsule biogenesis/degradation</keyword>
<dbReference type="Pfam" id="PF13614">
    <property type="entry name" value="AAA_31"/>
    <property type="match status" value="1"/>
</dbReference>
<proteinExistence type="inferred from homology"/>
<dbReference type="GO" id="GO:0005886">
    <property type="term" value="C:plasma membrane"/>
    <property type="evidence" value="ECO:0007669"/>
    <property type="project" value="TreeGrafter"/>
</dbReference>
<dbReference type="InterPro" id="IPR027417">
    <property type="entry name" value="P-loop_NTPase"/>
</dbReference>
<evidence type="ECO:0000256" key="8">
    <source>
        <dbReference type="ARBA" id="ARBA00022840"/>
    </source>
</evidence>
<evidence type="ECO:0000256" key="1">
    <source>
        <dbReference type="ARBA" id="ARBA00005132"/>
    </source>
</evidence>
<evidence type="ECO:0000313" key="15">
    <source>
        <dbReference type="EMBL" id="ETA74864.1"/>
    </source>
</evidence>
<evidence type="ECO:0000256" key="6">
    <source>
        <dbReference type="ARBA" id="ARBA00022741"/>
    </source>
</evidence>
<evidence type="ECO:0000256" key="5">
    <source>
        <dbReference type="ARBA" id="ARBA00022679"/>
    </source>
</evidence>
<comment type="catalytic activity">
    <reaction evidence="13">
        <text>L-tyrosyl-[protein] + ATP = O-phospho-L-tyrosyl-[protein] + ADP + H(+)</text>
        <dbReference type="Rhea" id="RHEA:10596"/>
        <dbReference type="Rhea" id="RHEA-COMP:10136"/>
        <dbReference type="Rhea" id="RHEA-COMP:20101"/>
        <dbReference type="ChEBI" id="CHEBI:15378"/>
        <dbReference type="ChEBI" id="CHEBI:30616"/>
        <dbReference type="ChEBI" id="CHEBI:46858"/>
        <dbReference type="ChEBI" id="CHEBI:61978"/>
        <dbReference type="ChEBI" id="CHEBI:456216"/>
        <dbReference type="EC" id="2.7.10.2"/>
    </reaction>
</comment>
<organism evidence="15 16">
    <name type="scientific">Ligilactobacillus equi DPC 6820</name>
    <dbReference type="NCBI Taxonomy" id="1392007"/>
    <lineage>
        <taxon>Bacteria</taxon>
        <taxon>Bacillati</taxon>
        <taxon>Bacillota</taxon>
        <taxon>Bacilli</taxon>
        <taxon>Lactobacillales</taxon>
        <taxon>Lactobacillaceae</taxon>
        <taxon>Ligilactobacillus</taxon>
    </lineage>
</organism>
<dbReference type="GO" id="GO:0042802">
    <property type="term" value="F:identical protein binding"/>
    <property type="evidence" value="ECO:0007669"/>
    <property type="project" value="UniProtKB-ARBA"/>
</dbReference>
<protein>
    <recommendedName>
        <fullName evidence="4">Tyrosine-protein kinase CpsD</fullName>
        <ecNumber evidence="3">2.7.10.2</ecNumber>
    </recommendedName>
</protein>
<dbReference type="GO" id="GO:0045227">
    <property type="term" value="P:capsule polysaccharide biosynthetic process"/>
    <property type="evidence" value="ECO:0007669"/>
    <property type="project" value="UniProtKB-UniPathway"/>
</dbReference>
<dbReference type="CDD" id="cd05387">
    <property type="entry name" value="BY-kinase"/>
    <property type="match status" value="1"/>
</dbReference>
<dbReference type="SUPFAM" id="SSF52540">
    <property type="entry name" value="P-loop containing nucleoside triphosphate hydrolases"/>
    <property type="match status" value="1"/>
</dbReference>
<evidence type="ECO:0000259" key="14">
    <source>
        <dbReference type="Pfam" id="PF13614"/>
    </source>
</evidence>
<dbReference type="EC" id="2.7.10.2" evidence="3"/>
<dbReference type="NCBIfam" id="TIGR01007">
    <property type="entry name" value="eps_fam"/>
    <property type="match status" value="1"/>
</dbReference>
<evidence type="ECO:0000256" key="10">
    <source>
        <dbReference type="ARBA" id="ARBA00023137"/>
    </source>
</evidence>
<keyword evidence="10" id="KW-0829">Tyrosine-protein kinase</keyword>
<comment type="similarity">
    <text evidence="2">Belongs to the CpsD/CapB family.</text>
</comment>
<dbReference type="Proteomes" id="UP000018559">
    <property type="component" value="Unassembled WGS sequence"/>
</dbReference>
<evidence type="ECO:0000313" key="16">
    <source>
        <dbReference type="Proteomes" id="UP000018559"/>
    </source>
</evidence>
<keyword evidence="5" id="KW-0808">Transferase</keyword>
<keyword evidence="11" id="KW-0270">Exopolysaccharide synthesis</keyword>
<dbReference type="PANTHER" id="PTHR32309:SF13">
    <property type="entry name" value="FERRIC ENTEROBACTIN TRANSPORT PROTEIN FEPE"/>
    <property type="match status" value="1"/>
</dbReference>
<reference evidence="15 16" key="1">
    <citation type="journal article" date="2014" name="Genome Announc.">
        <title>The Genome of the Predominant Equine Lactobacillus Species, Lactobacillus equi, Is Reflective of Its Lifestyle Adaptations to an Herbivorous Host.</title>
        <authorList>
            <person name="O'Donnell M.M."/>
            <person name="Harris H.M."/>
            <person name="O'Toole P.W."/>
            <person name="Ross R.P."/>
        </authorList>
    </citation>
    <scope>NUCLEOTIDE SEQUENCE [LARGE SCALE GENOMIC DNA]</scope>
    <source>
        <strain evidence="15 16">DPC 6820</strain>
    </source>
</reference>
<evidence type="ECO:0000256" key="12">
    <source>
        <dbReference type="ARBA" id="ARBA00024964"/>
    </source>
</evidence>
<gene>
    <name evidence="15" type="ORF">LEQ_0261c</name>
</gene>
<dbReference type="InterPro" id="IPR050445">
    <property type="entry name" value="Bact_polysacc_biosynth/exp"/>
</dbReference>
<feature type="domain" description="AAA" evidence="14">
    <location>
        <begin position="66"/>
        <end position="217"/>
    </location>
</feature>
<dbReference type="GO" id="GO:0005524">
    <property type="term" value="F:ATP binding"/>
    <property type="evidence" value="ECO:0007669"/>
    <property type="project" value="UniProtKB-KW"/>
</dbReference>
<evidence type="ECO:0000256" key="3">
    <source>
        <dbReference type="ARBA" id="ARBA00011903"/>
    </source>
</evidence>
<comment type="caution">
    <text evidence="15">The sequence shown here is derived from an EMBL/GenBank/DDBJ whole genome shotgun (WGS) entry which is preliminary data.</text>
</comment>
<evidence type="ECO:0000256" key="9">
    <source>
        <dbReference type="ARBA" id="ARBA00022903"/>
    </source>
</evidence>
<evidence type="ECO:0000256" key="2">
    <source>
        <dbReference type="ARBA" id="ARBA00007316"/>
    </source>
</evidence>
<dbReference type="InterPro" id="IPR025669">
    <property type="entry name" value="AAA_dom"/>
</dbReference>
<dbReference type="InterPro" id="IPR005702">
    <property type="entry name" value="Wzc-like_C"/>
</dbReference>
<evidence type="ECO:0000256" key="13">
    <source>
        <dbReference type="ARBA" id="ARBA00051245"/>
    </source>
</evidence>